<dbReference type="Gene3D" id="1.25.40.10">
    <property type="entry name" value="Tetratricopeptide repeat domain"/>
    <property type="match status" value="2"/>
</dbReference>
<dbReference type="Pfam" id="PF00931">
    <property type="entry name" value="NB-ARC"/>
    <property type="match status" value="1"/>
</dbReference>
<dbReference type="GO" id="GO:0006355">
    <property type="term" value="P:regulation of DNA-templated transcription"/>
    <property type="evidence" value="ECO:0007669"/>
    <property type="project" value="InterPro"/>
</dbReference>
<dbReference type="SUPFAM" id="SSF46894">
    <property type="entry name" value="C-terminal effector domain of the bipartite response regulators"/>
    <property type="match status" value="1"/>
</dbReference>
<accession>A0A7W0CMQ6</accession>
<dbReference type="SMART" id="SM00421">
    <property type="entry name" value="HTH_LUXR"/>
    <property type="match status" value="1"/>
</dbReference>
<dbReference type="Pfam" id="PF13424">
    <property type="entry name" value="TPR_12"/>
    <property type="match status" value="1"/>
</dbReference>
<dbReference type="InterPro" id="IPR016032">
    <property type="entry name" value="Sig_transdc_resp-reg_C-effctor"/>
</dbReference>
<dbReference type="EMBL" id="JACDUR010000005">
    <property type="protein sequence ID" value="MBA2893956.1"/>
    <property type="molecule type" value="Genomic_DNA"/>
</dbReference>
<dbReference type="InterPro" id="IPR002182">
    <property type="entry name" value="NB-ARC"/>
</dbReference>
<organism evidence="2 3">
    <name type="scientific">Nonomuraea soli</name>
    <dbReference type="NCBI Taxonomy" id="1032476"/>
    <lineage>
        <taxon>Bacteria</taxon>
        <taxon>Bacillati</taxon>
        <taxon>Actinomycetota</taxon>
        <taxon>Actinomycetes</taxon>
        <taxon>Streptosporangiales</taxon>
        <taxon>Streptosporangiaceae</taxon>
        <taxon>Nonomuraea</taxon>
    </lineage>
</organism>
<name>A0A7W0CMQ6_9ACTN</name>
<dbReference type="CDD" id="cd06170">
    <property type="entry name" value="LuxR_C_like"/>
    <property type="match status" value="1"/>
</dbReference>
<dbReference type="Proteomes" id="UP000530928">
    <property type="component" value="Unassembled WGS sequence"/>
</dbReference>
<proteinExistence type="predicted"/>
<dbReference type="SMART" id="SM00028">
    <property type="entry name" value="TPR"/>
    <property type="match status" value="3"/>
</dbReference>
<dbReference type="PROSITE" id="PS50043">
    <property type="entry name" value="HTH_LUXR_2"/>
    <property type="match status" value="1"/>
</dbReference>
<evidence type="ECO:0000313" key="3">
    <source>
        <dbReference type="Proteomes" id="UP000530928"/>
    </source>
</evidence>
<dbReference type="RefSeq" id="WP_181612700.1">
    <property type="nucleotide sequence ID" value="NZ_BAABAM010000005.1"/>
</dbReference>
<dbReference type="GO" id="GO:0043531">
    <property type="term" value="F:ADP binding"/>
    <property type="evidence" value="ECO:0007669"/>
    <property type="project" value="InterPro"/>
</dbReference>
<reference evidence="2 3" key="1">
    <citation type="submission" date="2020-07" db="EMBL/GenBank/DDBJ databases">
        <title>Genomic Encyclopedia of Type Strains, Phase IV (KMG-IV): sequencing the most valuable type-strain genomes for metagenomic binning, comparative biology and taxonomic classification.</title>
        <authorList>
            <person name="Goeker M."/>
        </authorList>
    </citation>
    <scope>NUCLEOTIDE SEQUENCE [LARGE SCALE GENOMIC DNA]</scope>
    <source>
        <strain evidence="2 3">DSM 45533</strain>
    </source>
</reference>
<dbReference type="Gene3D" id="1.10.10.10">
    <property type="entry name" value="Winged helix-like DNA-binding domain superfamily/Winged helix DNA-binding domain"/>
    <property type="match status" value="1"/>
</dbReference>
<dbReference type="InterPro" id="IPR011990">
    <property type="entry name" value="TPR-like_helical_dom_sf"/>
</dbReference>
<dbReference type="InterPro" id="IPR019734">
    <property type="entry name" value="TPR_rpt"/>
</dbReference>
<dbReference type="InterPro" id="IPR058852">
    <property type="entry name" value="HTH_77"/>
</dbReference>
<evidence type="ECO:0000313" key="2">
    <source>
        <dbReference type="EMBL" id="MBA2893956.1"/>
    </source>
</evidence>
<dbReference type="GO" id="GO:0003677">
    <property type="term" value="F:DNA binding"/>
    <property type="evidence" value="ECO:0007669"/>
    <property type="project" value="UniProtKB-KW"/>
</dbReference>
<dbReference type="PANTHER" id="PTHR47691">
    <property type="entry name" value="REGULATOR-RELATED"/>
    <property type="match status" value="1"/>
</dbReference>
<dbReference type="PRINTS" id="PR00364">
    <property type="entry name" value="DISEASERSIST"/>
</dbReference>
<keyword evidence="3" id="KW-1185">Reference proteome</keyword>
<dbReference type="InterPro" id="IPR027417">
    <property type="entry name" value="P-loop_NTPase"/>
</dbReference>
<dbReference type="InterPro" id="IPR000792">
    <property type="entry name" value="Tscrpt_reg_LuxR_C"/>
</dbReference>
<feature type="domain" description="HTH luxR-type" evidence="1">
    <location>
        <begin position="736"/>
        <end position="801"/>
    </location>
</feature>
<protein>
    <submittedName>
        <fullName evidence="2">Putative ATPase/DNA-binding CsgD family transcriptional regulator</fullName>
    </submittedName>
</protein>
<dbReference type="SUPFAM" id="SSF48452">
    <property type="entry name" value="TPR-like"/>
    <property type="match status" value="2"/>
</dbReference>
<dbReference type="SUPFAM" id="SSF52540">
    <property type="entry name" value="P-loop containing nucleoside triphosphate hydrolases"/>
    <property type="match status" value="1"/>
</dbReference>
<dbReference type="PANTHER" id="PTHR47691:SF3">
    <property type="entry name" value="HTH-TYPE TRANSCRIPTIONAL REGULATOR RV0890C-RELATED"/>
    <property type="match status" value="1"/>
</dbReference>
<dbReference type="Gene3D" id="3.40.50.300">
    <property type="entry name" value="P-loop containing nucleotide triphosphate hydrolases"/>
    <property type="match status" value="1"/>
</dbReference>
<dbReference type="Pfam" id="PF25872">
    <property type="entry name" value="HTH_77"/>
    <property type="match status" value="1"/>
</dbReference>
<dbReference type="Pfam" id="PF00196">
    <property type="entry name" value="GerE"/>
    <property type="match status" value="1"/>
</dbReference>
<evidence type="ECO:0000259" key="1">
    <source>
        <dbReference type="PROSITE" id="PS50043"/>
    </source>
</evidence>
<dbReference type="InterPro" id="IPR036388">
    <property type="entry name" value="WH-like_DNA-bd_sf"/>
</dbReference>
<dbReference type="PROSITE" id="PS00622">
    <property type="entry name" value="HTH_LUXR_1"/>
    <property type="match status" value="1"/>
</dbReference>
<keyword evidence="2" id="KW-0238">DNA-binding</keyword>
<comment type="caution">
    <text evidence="2">The sequence shown here is derived from an EMBL/GenBank/DDBJ whole genome shotgun (WGS) entry which is preliminary data.</text>
</comment>
<dbReference type="AlphaFoldDB" id="A0A7W0CMQ6"/>
<dbReference type="PRINTS" id="PR00038">
    <property type="entry name" value="HTHLUXR"/>
</dbReference>
<gene>
    <name evidence="2" type="ORF">HNR30_005317</name>
</gene>
<sequence length="805" mass="88696">MPHNLPLEPNRFIGRERDLTEVAGLLTRHRVVTLCGAGGIGKTRFALQVAARVVDDFADGVWLVELAKITRADLLLHMLADVLQAAEEGARTLLDTLIGRIASQRILLVLDNCEHVIEECARVVDALIANCANLRVLATSREPVRIAGELVWRVPPLDLPDDGAIEASEAVQLFLERAYASGSRLEPTDETMRTVGQLCRALDGMPLALELAAARTRVLSPEQISDRIKDRFKLLTGGERTAPARHRTLLATVQWSHDLLEEGERVLLRRLAVFAAQFDLEYVELVCGDGILPADDILDLLAGLVDKSLVQFDQARYRLLETIAHFAREQLKEAGEEQELRDRHLRVTRDRARDDFWVDMLKKLPGDKRLQAFGKVADRNADHRAALAWAVETGQAEVGLETACYLYPIWAVRGTWIENRAWYERLLSLDTSRVRPELVGEAWSRQADMAFGQDDLATAERSALRGLELMRTKPGYRFALGLTLNNVAIIYLRTGRPEEARRHAEEALEGATQAGDLWNIGMAHNGLTLIAGLGGKLREAQRHAEDALVAFRETDQPWGIGRALISVGVLGRIREDYDNARANLEASLPYLEALDAKPEIARALAELGRVATQQGDLGRARDRLVESIELSRKIGQRRGVTRGLAALARVAEASGEIESAVLLCGTVAALRDAIGQRSSVAWAEEILGKARTEIGESRTGLLYAHGRAMSEEAALQQAQSAEPVERAAPGPGEQVSMEVASLLTEREREVVGLLVKGMSNRRIAEELVISPATVARHVANIMLKLGFSSRTQVAAWALEHRIVNG</sequence>